<dbReference type="PANTHER" id="PTHR37031:SF2">
    <property type="entry name" value="PHOD-LIKE PHOSPHATASE METALLOPHOSPHATASE DOMAIN-CONTAINING PROTEIN"/>
    <property type="match status" value="1"/>
</dbReference>
<dbReference type="InterPro" id="IPR038607">
    <property type="entry name" value="PhoD-like_sf"/>
</dbReference>
<evidence type="ECO:0000313" key="2">
    <source>
        <dbReference type="EMBL" id="CAD9083203.1"/>
    </source>
</evidence>
<evidence type="ECO:0000259" key="1">
    <source>
        <dbReference type="Pfam" id="PF19050"/>
    </source>
</evidence>
<name>A0A7S1KRG8_9EUKA</name>
<feature type="domain" description="PhoD-like phosphatase" evidence="1">
    <location>
        <begin position="374"/>
        <end position="498"/>
    </location>
</feature>
<accession>A0A7S1KRG8</accession>
<dbReference type="Gene3D" id="3.60.21.70">
    <property type="entry name" value="PhoD-like phosphatase"/>
    <property type="match status" value="1"/>
</dbReference>
<gene>
    <name evidence="2" type="ORF">PCOS0759_LOCUS6445</name>
</gene>
<protein>
    <recommendedName>
        <fullName evidence="1">PhoD-like phosphatase domain-containing protein</fullName>
    </recommendedName>
</protein>
<dbReference type="Pfam" id="PF19050">
    <property type="entry name" value="PhoD_2"/>
    <property type="match status" value="1"/>
</dbReference>
<dbReference type="InterPro" id="IPR043904">
    <property type="entry name" value="PhoD_2-like"/>
</dbReference>
<dbReference type="PANTHER" id="PTHR37031">
    <property type="entry name" value="METALLOPHOSPHATASE BINDING DOMAIN PROTEIN"/>
    <property type="match status" value="1"/>
</dbReference>
<organism evidence="2">
    <name type="scientific">Percolomonas cosmopolitus</name>
    <dbReference type="NCBI Taxonomy" id="63605"/>
    <lineage>
        <taxon>Eukaryota</taxon>
        <taxon>Discoba</taxon>
        <taxon>Heterolobosea</taxon>
        <taxon>Tetramitia</taxon>
        <taxon>Eutetramitia</taxon>
        <taxon>Percolomonadidae</taxon>
        <taxon>Percolomonas</taxon>
    </lineage>
</organism>
<proteinExistence type="predicted"/>
<dbReference type="AlphaFoldDB" id="A0A7S1KRG8"/>
<sequence>MPPSTLFLSPSTTNSSFIPKSLSTFRIIRQLGPTHHTQKSIQVQCEPKIPFLTQKAKELLFTENEISSHGGIDSLSVVLMYNGDFGGFERLETQQQLLTLMRKYKKTIPTIKVELARDVDQSEDYDTTTENLFRTLLEEISKDETDVDAEQAQRILKNQEEASRVYNLYLQSCRRNIPDKLERHTYGIWYKSIEQYVRSILIHKRIQAKSGNDRAVFGSSFTLKQVTDELPSTLASNVNTVQDNQILAGPVMGFLSQDGTLRFSAVISESEQRDRQMFCSLVPANQKTSDVKTFPIKLREAPGVPHTMEVKQLLTDTPYVAIWTGMFNGDDKTAQFDTYPSSLANLKVVAISNSMVSDKNRALWKELDHEHPRFTLHLGGLINGDEAWKQAHKVLESYKNVDSFSNEVVTIEDRNAIREAYRRVYRAQWSEKNVQKSLSKRPNIFGFSDTDICSGFGSSPQDAQKGSQNFYIAEQARYVYWEYQRDLNDSVFSQYFEDTFATHEAHHFQIHDIAVVMLDTVTARTFQTGIGKEDGQSVLGSDQWNFLDNLFTRVLTQNGTKVLLLSASESFISGTDSEVTQLLSLAHQWKKSDPSRQVVIASSSSRGGAEYTLTSETQGDFASWIITSARGGNSSFAQSIDFGNGLYRAQKVSQGTGDKANFAIISRQHAQMTTRLFA</sequence>
<dbReference type="EMBL" id="HBGD01007760">
    <property type="protein sequence ID" value="CAD9083203.1"/>
    <property type="molecule type" value="Transcribed_RNA"/>
</dbReference>
<reference evidence="2" key="1">
    <citation type="submission" date="2021-01" db="EMBL/GenBank/DDBJ databases">
        <authorList>
            <person name="Corre E."/>
            <person name="Pelletier E."/>
            <person name="Niang G."/>
            <person name="Scheremetjew M."/>
            <person name="Finn R."/>
            <person name="Kale V."/>
            <person name="Holt S."/>
            <person name="Cochrane G."/>
            <person name="Meng A."/>
            <person name="Brown T."/>
            <person name="Cohen L."/>
        </authorList>
    </citation>
    <scope>NUCLEOTIDE SEQUENCE</scope>
    <source>
        <strain evidence="2">WS</strain>
    </source>
</reference>